<dbReference type="OMA" id="QGWANSN"/>
<dbReference type="KEGG" id="tet:TTHERM_00446320"/>
<evidence type="ECO:0000256" key="1">
    <source>
        <dbReference type="ARBA" id="ARBA00006524"/>
    </source>
</evidence>
<reference evidence="5" key="1">
    <citation type="journal article" date="2006" name="PLoS Biol.">
        <title>Macronuclear genome sequence of the ciliate Tetrahymena thermophila, a model eukaryote.</title>
        <authorList>
            <person name="Eisen J.A."/>
            <person name="Coyne R.S."/>
            <person name="Wu M."/>
            <person name="Wu D."/>
            <person name="Thiagarajan M."/>
            <person name="Wortman J.R."/>
            <person name="Badger J.H."/>
            <person name="Ren Q."/>
            <person name="Amedeo P."/>
            <person name="Jones K.M."/>
            <person name="Tallon L.J."/>
            <person name="Delcher A.L."/>
            <person name="Salzberg S.L."/>
            <person name="Silva J.C."/>
            <person name="Haas B.J."/>
            <person name="Majoros W.H."/>
            <person name="Farzad M."/>
            <person name="Carlton J.M."/>
            <person name="Smith R.K. Jr."/>
            <person name="Garg J."/>
            <person name="Pearlman R.E."/>
            <person name="Karrer K.M."/>
            <person name="Sun L."/>
            <person name="Manning G."/>
            <person name="Elde N.C."/>
            <person name="Turkewitz A.P."/>
            <person name="Asai D.J."/>
            <person name="Wilkes D.E."/>
            <person name="Wang Y."/>
            <person name="Cai H."/>
            <person name="Collins K."/>
            <person name="Stewart B.A."/>
            <person name="Lee S.R."/>
            <person name="Wilamowska K."/>
            <person name="Weinberg Z."/>
            <person name="Ruzzo W.L."/>
            <person name="Wloga D."/>
            <person name="Gaertig J."/>
            <person name="Frankel J."/>
            <person name="Tsao C.-C."/>
            <person name="Gorovsky M.A."/>
            <person name="Keeling P.J."/>
            <person name="Waller R.F."/>
            <person name="Patron N.J."/>
            <person name="Cherry J.M."/>
            <person name="Stover N.A."/>
            <person name="Krieger C.J."/>
            <person name="del Toro C."/>
            <person name="Ryder H.F."/>
            <person name="Williamson S.C."/>
            <person name="Barbeau R.A."/>
            <person name="Hamilton E.P."/>
            <person name="Orias E."/>
        </authorList>
    </citation>
    <scope>NUCLEOTIDE SEQUENCE [LARGE SCALE GENOMIC DNA]</scope>
    <source>
        <strain evidence="5">SB210</strain>
    </source>
</reference>
<evidence type="ECO:0000256" key="2">
    <source>
        <dbReference type="ARBA" id="ARBA00022552"/>
    </source>
</evidence>
<dbReference type="GeneID" id="7831328"/>
<evidence type="ECO:0000313" key="5">
    <source>
        <dbReference type="Proteomes" id="UP000009168"/>
    </source>
</evidence>
<dbReference type="Pfam" id="PF10273">
    <property type="entry name" value="WGG"/>
    <property type="match status" value="1"/>
</dbReference>
<dbReference type="PANTHER" id="PTHR21250">
    <property type="entry name" value="PRE-RRNA-PROCESSING PROTEIN TSR2 HOMOLOG"/>
    <property type="match status" value="1"/>
</dbReference>
<feature type="compositionally biased region" description="Basic and acidic residues" evidence="3">
    <location>
        <begin position="184"/>
        <end position="202"/>
    </location>
</feature>
<dbReference type="AlphaFoldDB" id="I7MHN9"/>
<protein>
    <submittedName>
        <fullName evidence="4">Pre-rRNA-processing protein TSR2</fullName>
    </submittedName>
</protein>
<comment type="similarity">
    <text evidence="1">Belongs to the TSR2 family.</text>
</comment>
<gene>
    <name evidence="4" type="ORF">TTHERM_00446320</name>
</gene>
<dbReference type="HOGENOM" id="CLU_1279943_0_0_1"/>
<dbReference type="FunCoup" id="I7MHN9">
    <property type="interactions" value="75"/>
</dbReference>
<feature type="compositionally biased region" description="Acidic residues" evidence="3">
    <location>
        <begin position="153"/>
        <end position="166"/>
    </location>
</feature>
<dbReference type="InParanoid" id="I7MHN9"/>
<dbReference type="Proteomes" id="UP000009168">
    <property type="component" value="Unassembled WGS sequence"/>
</dbReference>
<feature type="region of interest" description="Disordered" evidence="3">
    <location>
        <begin position="145"/>
        <end position="216"/>
    </location>
</feature>
<evidence type="ECO:0000313" key="4">
    <source>
        <dbReference type="EMBL" id="EAS03150.1"/>
    </source>
</evidence>
<dbReference type="InterPro" id="IPR019398">
    <property type="entry name" value="Pre-rRNA_process_TSR2"/>
</dbReference>
<organism evidence="4 5">
    <name type="scientific">Tetrahymena thermophila (strain SB210)</name>
    <dbReference type="NCBI Taxonomy" id="312017"/>
    <lineage>
        <taxon>Eukaryota</taxon>
        <taxon>Sar</taxon>
        <taxon>Alveolata</taxon>
        <taxon>Ciliophora</taxon>
        <taxon>Intramacronucleata</taxon>
        <taxon>Oligohymenophorea</taxon>
        <taxon>Hymenostomatida</taxon>
        <taxon>Tetrahymenina</taxon>
        <taxon>Tetrahymenidae</taxon>
        <taxon>Tetrahymena</taxon>
    </lineage>
</organism>
<dbReference type="RefSeq" id="XP_001023395.1">
    <property type="nucleotide sequence ID" value="XM_001023395.3"/>
</dbReference>
<keyword evidence="5" id="KW-1185">Reference proteome</keyword>
<proteinExistence type="inferred from homology"/>
<name>I7MHN9_TETTS</name>
<evidence type="ECO:0000256" key="3">
    <source>
        <dbReference type="SAM" id="MobiDB-lite"/>
    </source>
</evidence>
<dbReference type="STRING" id="312017.I7MHN9"/>
<sequence>MDSKNQYEEVDRRFKEGLTIIVLNWPVIKLIVQNGWVGQNEERIRDDPEAKQLNLDSEFKSESQVVQDFIEDLFQYIIKYDCKPEDLEDWLLKEIEYRFYTLIEDNSEKEMTKAILSLFNELEDGKYTLYEEVKKMGALMKNVKVNGQCGNKDDDDSDEEGEDWEDSSVIGPNDKVEEELTEEELQKIAEEKAEEEKKKQIMEEDGFSVVSSKKKK</sequence>
<dbReference type="EMBL" id="GG662504">
    <property type="protein sequence ID" value="EAS03150.1"/>
    <property type="molecule type" value="Genomic_DNA"/>
</dbReference>
<accession>I7MHN9</accession>
<dbReference type="GO" id="GO:0006364">
    <property type="term" value="P:rRNA processing"/>
    <property type="evidence" value="ECO:0007669"/>
    <property type="project" value="UniProtKB-KW"/>
</dbReference>
<dbReference type="OrthoDB" id="263560at2759"/>
<keyword evidence="2" id="KW-0698">rRNA processing</keyword>